<accession>A0A5J4U793</accession>
<reference evidence="2 3" key="1">
    <citation type="submission" date="2019-03" db="EMBL/GenBank/DDBJ databases">
        <title>Single cell metagenomics reveals metabolic interactions within the superorganism composed of flagellate Streblomastix strix and complex community of Bacteroidetes bacteria on its surface.</title>
        <authorList>
            <person name="Treitli S.C."/>
            <person name="Kolisko M."/>
            <person name="Husnik F."/>
            <person name="Keeling P."/>
            <person name="Hampl V."/>
        </authorList>
    </citation>
    <scope>NUCLEOTIDE SEQUENCE [LARGE SCALE GENOMIC DNA]</scope>
    <source>
        <strain evidence="2">ST1C</strain>
    </source>
</reference>
<gene>
    <name evidence="2" type="ORF">EZS28_038419</name>
</gene>
<feature type="region of interest" description="Disordered" evidence="1">
    <location>
        <begin position="1"/>
        <end position="56"/>
    </location>
</feature>
<feature type="compositionally biased region" description="Basic and acidic residues" evidence="1">
    <location>
        <begin position="37"/>
        <end position="56"/>
    </location>
</feature>
<dbReference type="Proteomes" id="UP000324800">
    <property type="component" value="Unassembled WGS sequence"/>
</dbReference>
<evidence type="ECO:0000313" key="3">
    <source>
        <dbReference type="Proteomes" id="UP000324800"/>
    </source>
</evidence>
<evidence type="ECO:0000256" key="1">
    <source>
        <dbReference type="SAM" id="MobiDB-lite"/>
    </source>
</evidence>
<organism evidence="2 3">
    <name type="scientific">Streblomastix strix</name>
    <dbReference type="NCBI Taxonomy" id="222440"/>
    <lineage>
        <taxon>Eukaryota</taxon>
        <taxon>Metamonada</taxon>
        <taxon>Preaxostyla</taxon>
        <taxon>Oxymonadida</taxon>
        <taxon>Streblomastigidae</taxon>
        <taxon>Streblomastix</taxon>
    </lineage>
</organism>
<dbReference type="EMBL" id="SNRW01019786">
    <property type="protein sequence ID" value="KAA6366053.1"/>
    <property type="molecule type" value="Genomic_DNA"/>
</dbReference>
<proteinExistence type="predicted"/>
<feature type="region of interest" description="Disordered" evidence="1">
    <location>
        <begin position="89"/>
        <end position="113"/>
    </location>
</feature>
<name>A0A5J4U793_9EUKA</name>
<comment type="caution">
    <text evidence="2">The sequence shown here is derived from an EMBL/GenBank/DDBJ whole genome shotgun (WGS) entry which is preliminary data.</text>
</comment>
<feature type="compositionally biased region" description="Polar residues" evidence="1">
    <location>
        <begin position="7"/>
        <end position="20"/>
    </location>
</feature>
<protein>
    <submittedName>
        <fullName evidence="2">Uncharacterized protein</fullName>
    </submittedName>
</protein>
<dbReference type="AlphaFoldDB" id="A0A5J4U793"/>
<evidence type="ECO:0000313" key="2">
    <source>
        <dbReference type="EMBL" id="KAA6366053.1"/>
    </source>
</evidence>
<sequence>MLPDQAGTLQSREISVQISLWNREEEHADDDGSSGDGGKDQRTDIQRARRWNGEKDQKIYINMETDGKIRFHKHRILSEIQRLRKLLETRKKQNDNPIQKNIRGEENLPRNIE</sequence>
<feature type="compositionally biased region" description="Basic and acidic residues" evidence="1">
    <location>
        <begin position="102"/>
        <end position="113"/>
    </location>
</feature>